<dbReference type="EMBL" id="JAJBZG010000004">
    <property type="protein sequence ID" value="MCB7481308.1"/>
    <property type="molecule type" value="Genomic_DNA"/>
</dbReference>
<dbReference type="Proteomes" id="UP001139414">
    <property type="component" value="Unassembled WGS sequence"/>
</dbReference>
<dbReference type="InterPro" id="IPR001296">
    <property type="entry name" value="Glyco_trans_1"/>
</dbReference>
<feature type="domain" description="Glycosyltransferase subfamily 4-like N-terminal" evidence="2">
    <location>
        <begin position="45"/>
        <end position="149"/>
    </location>
</feature>
<accession>A0A9X1RVV9</accession>
<evidence type="ECO:0000259" key="1">
    <source>
        <dbReference type="Pfam" id="PF00534"/>
    </source>
</evidence>
<dbReference type="GO" id="GO:0016757">
    <property type="term" value="F:glycosyltransferase activity"/>
    <property type="evidence" value="ECO:0007669"/>
    <property type="project" value="InterPro"/>
</dbReference>
<organism evidence="3 4">
    <name type="scientific">Christiangramia sediminis</name>
    <dbReference type="NCBI Taxonomy" id="2881336"/>
    <lineage>
        <taxon>Bacteria</taxon>
        <taxon>Pseudomonadati</taxon>
        <taxon>Bacteroidota</taxon>
        <taxon>Flavobacteriia</taxon>
        <taxon>Flavobacteriales</taxon>
        <taxon>Flavobacteriaceae</taxon>
        <taxon>Christiangramia</taxon>
    </lineage>
</organism>
<name>A0A9X1RVV9_9FLAO</name>
<proteinExistence type="predicted"/>
<dbReference type="RefSeq" id="WP_229340119.1">
    <property type="nucleotide sequence ID" value="NZ_JAJBZG010000004.1"/>
</dbReference>
<dbReference type="InterPro" id="IPR028098">
    <property type="entry name" value="Glyco_trans_4-like_N"/>
</dbReference>
<dbReference type="AlphaFoldDB" id="A0A9X1RVV9"/>
<dbReference type="Gene3D" id="3.40.50.2000">
    <property type="entry name" value="Glycogen Phosphorylase B"/>
    <property type="match status" value="2"/>
</dbReference>
<dbReference type="SUPFAM" id="SSF53756">
    <property type="entry name" value="UDP-Glycosyltransferase/glycogen phosphorylase"/>
    <property type="match status" value="1"/>
</dbReference>
<dbReference type="Pfam" id="PF00534">
    <property type="entry name" value="Glycos_transf_1"/>
    <property type="match status" value="1"/>
</dbReference>
<keyword evidence="4" id="KW-1185">Reference proteome</keyword>
<feature type="domain" description="Glycosyl transferase family 1" evidence="1">
    <location>
        <begin position="161"/>
        <end position="317"/>
    </location>
</feature>
<gene>
    <name evidence="3" type="ORF">LGQ90_08565</name>
</gene>
<dbReference type="Pfam" id="PF13439">
    <property type="entry name" value="Glyco_transf_4"/>
    <property type="match status" value="1"/>
</dbReference>
<protein>
    <submittedName>
        <fullName evidence="3">Glycosyltransferase family 4 protein</fullName>
    </submittedName>
</protein>
<evidence type="ECO:0000313" key="4">
    <source>
        <dbReference type="Proteomes" id="UP001139414"/>
    </source>
</evidence>
<dbReference type="CDD" id="cd03801">
    <property type="entry name" value="GT4_PimA-like"/>
    <property type="match status" value="1"/>
</dbReference>
<evidence type="ECO:0000313" key="3">
    <source>
        <dbReference type="EMBL" id="MCB7481308.1"/>
    </source>
</evidence>
<sequence>MKKILYLGNKLEKHGGAPTSIDTLTPLLKADGYKIDSVSSFKNKALRLMHMLGSVLLKRNVDLVMIDTYSTSNFWYAVLSAKACQLFNTPYIFILHGGNLEDRFARSSTKILDIFRNAKANVVPSHFLKDKLKRFQFRNMVFLPNSIELSAYDFKKRSSVRPKLLWVRAFDKVYHPEMLLEVMVKLSLVYPEIEACMVGPDKDGSLHKLKGISEDKGLNIQFKGKLSKAEWIKVSEDYDIFINTTLIDNTPVSLIEAMALGLPVVSTDVGGIPYLVTHGENGLLVKPRDVESMTLAINRLLENPELAESLSTKGRKQAEKFNWTQVKELWLELLG</sequence>
<evidence type="ECO:0000259" key="2">
    <source>
        <dbReference type="Pfam" id="PF13439"/>
    </source>
</evidence>
<dbReference type="PANTHER" id="PTHR12526">
    <property type="entry name" value="GLYCOSYLTRANSFERASE"/>
    <property type="match status" value="1"/>
</dbReference>
<comment type="caution">
    <text evidence="3">The sequence shown here is derived from an EMBL/GenBank/DDBJ whole genome shotgun (WGS) entry which is preliminary data.</text>
</comment>
<reference evidence="3" key="1">
    <citation type="submission" date="2021-10" db="EMBL/GenBank/DDBJ databases">
        <title>Gramella sp. ASW11-100T, isolated from marine sediment.</title>
        <authorList>
            <person name="Xia C."/>
        </authorList>
    </citation>
    <scope>NUCLEOTIDE SEQUENCE</scope>
    <source>
        <strain evidence="3">ASW11-100</strain>
    </source>
</reference>